<dbReference type="InterPro" id="IPR001872">
    <property type="entry name" value="Peptidase_A8"/>
</dbReference>
<accession>A0A2M7G2D7</accession>
<keyword evidence="2 9" id="KW-1003">Cell membrane</keyword>
<feature type="transmembrane region" description="Helical" evidence="9">
    <location>
        <begin position="68"/>
        <end position="86"/>
    </location>
</feature>
<dbReference type="PRINTS" id="PR00781">
    <property type="entry name" value="LIPOSIGPTASE"/>
</dbReference>
<organism evidence="13 14">
    <name type="scientific">bacterium (Candidatus Blackallbacteria) CG17_big_fil_post_rev_8_21_14_2_50_48_46</name>
    <dbReference type="NCBI Taxonomy" id="2014261"/>
    <lineage>
        <taxon>Bacteria</taxon>
        <taxon>Candidatus Blackallbacteria</taxon>
    </lineage>
</organism>
<evidence type="ECO:0000256" key="12">
    <source>
        <dbReference type="SAM" id="MobiDB-lite"/>
    </source>
</evidence>
<comment type="subcellular location">
    <subcellularLocation>
        <location evidence="9">Cell membrane</location>
        <topology evidence="9">Multi-pass membrane protein</topology>
    </subcellularLocation>
</comment>
<comment type="pathway">
    <text evidence="9">Protein modification; lipoprotein biosynthesis (signal peptide cleavage).</text>
</comment>
<dbReference type="PANTHER" id="PTHR33695">
    <property type="entry name" value="LIPOPROTEIN SIGNAL PEPTIDASE"/>
    <property type="match status" value="1"/>
</dbReference>
<comment type="caution">
    <text evidence="13">The sequence shown here is derived from an EMBL/GenBank/DDBJ whole genome shotgun (WGS) entry which is preliminary data.</text>
</comment>
<keyword evidence="4 9" id="KW-0812">Transmembrane</keyword>
<evidence type="ECO:0000256" key="11">
    <source>
        <dbReference type="RuleBase" id="RU004181"/>
    </source>
</evidence>
<keyword evidence="8 9" id="KW-0472">Membrane</keyword>
<dbReference type="AlphaFoldDB" id="A0A2M7G2D7"/>
<dbReference type="Proteomes" id="UP000231019">
    <property type="component" value="Unassembled WGS sequence"/>
</dbReference>
<keyword evidence="6 9" id="KW-0378">Hydrolase</keyword>
<comment type="catalytic activity">
    <reaction evidence="9 10">
        <text>Release of signal peptides from bacterial membrane prolipoproteins. Hydrolyzes -Xaa-Yaa-Zaa-|-(S,diacylglyceryl)Cys-, in which Xaa is hydrophobic (preferably Leu), and Yaa (Ala or Ser) and Zaa (Gly or Ala) have small, neutral side chains.</text>
        <dbReference type="EC" id="3.4.23.36"/>
    </reaction>
</comment>
<evidence type="ECO:0000313" key="13">
    <source>
        <dbReference type="EMBL" id="PIW15956.1"/>
    </source>
</evidence>
<feature type="transmembrane region" description="Helical" evidence="9">
    <location>
        <begin position="135"/>
        <end position="156"/>
    </location>
</feature>
<feature type="active site" evidence="9">
    <location>
        <position position="141"/>
    </location>
</feature>
<feature type="compositionally biased region" description="Polar residues" evidence="12">
    <location>
        <begin position="174"/>
        <end position="183"/>
    </location>
</feature>
<keyword evidence="3 9" id="KW-0645">Protease</keyword>
<feature type="region of interest" description="Disordered" evidence="12">
    <location>
        <begin position="160"/>
        <end position="183"/>
    </location>
</feature>
<comment type="similarity">
    <text evidence="1 9 11">Belongs to the peptidase A8 family.</text>
</comment>
<dbReference type="Pfam" id="PF01252">
    <property type="entry name" value="Peptidase_A8"/>
    <property type="match status" value="1"/>
</dbReference>
<evidence type="ECO:0000256" key="4">
    <source>
        <dbReference type="ARBA" id="ARBA00022692"/>
    </source>
</evidence>
<sequence length="183" mass="19581">MRQRMILMLLITLPCVGLDQWSKMQATAHLAGKPAQVYFEGILRLQYALNPGAWGSLGASLPDPVRKAVFTLGVGAVLAVLAVYILRNQHSKLMTSALSLVLAGGLGNLIDRALYGHVVDFLYLGYAGISWMHTNIFNVADVAIMAGAGLLLLHALTEGRKPEPGSDGAEVSELESSQEPAQK</sequence>
<evidence type="ECO:0000256" key="8">
    <source>
        <dbReference type="ARBA" id="ARBA00023136"/>
    </source>
</evidence>
<keyword evidence="5 9" id="KW-0064">Aspartyl protease</keyword>
<dbReference type="GO" id="GO:0006508">
    <property type="term" value="P:proteolysis"/>
    <property type="evidence" value="ECO:0007669"/>
    <property type="project" value="UniProtKB-KW"/>
</dbReference>
<proteinExistence type="inferred from homology"/>
<evidence type="ECO:0000256" key="9">
    <source>
        <dbReference type="HAMAP-Rule" id="MF_00161"/>
    </source>
</evidence>
<comment type="function">
    <text evidence="9 10">This protein specifically catalyzes the removal of signal peptides from prolipoproteins.</text>
</comment>
<reference evidence="13 14" key="1">
    <citation type="submission" date="2017-09" db="EMBL/GenBank/DDBJ databases">
        <title>Depth-based differentiation of microbial function through sediment-hosted aquifers and enrichment of novel symbionts in the deep terrestrial subsurface.</title>
        <authorList>
            <person name="Probst A.J."/>
            <person name="Ladd B."/>
            <person name="Jarett J.K."/>
            <person name="Geller-Mcgrath D.E."/>
            <person name="Sieber C.M."/>
            <person name="Emerson J.B."/>
            <person name="Anantharaman K."/>
            <person name="Thomas B.C."/>
            <person name="Malmstrom R."/>
            <person name="Stieglmeier M."/>
            <person name="Klingl A."/>
            <person name="Woyke T."/>
            <person name="Ryan C.M."/>
            <person name="Banfield J.F."/>
        </authorList>
    </citation>
    <scope>NUCLEOTIDE SEQUENCE [LARGE SCALE GENOMIC DNA]</scope>
    <source>
        <strain evidence="13">CG17_big_fil_post_rev_8_21_14_2_50_48_46</strain>
    </source>
</reference>
<dbReference type="GO" id="GO:0004190">
    <property type="term" value="F:aspartic-type endopeptidase activity"/>
    <property type="evidence" value="ECO:0007669"/>
    <property type="project" value="UniProtKB-UniRule"/>
</dbReference>
<evidence type="ECO:0000256" key="6">
    <source>
        <dbReference type="ARBA" id="ARBA00022801"/>
    </source>
</evidence>
<feature type="transmembrane region" description="Helical" evidence="9">
    <location>
        <begin position="93"/>
        <end position="115"/>
    </location>
</feature>
<evidence type="ECO:0000256" key="10">
    <source>
        <dbReference type="RuleBase" id="RU000594"/>
    </source>
</evidence>
<evidence type="ECO:0000256" key="5">
    <source>
        <dbReference type="ARBA" id="ARBA00022750"/>
    </source>
</evidence>
<name>A0A2M7G2D7_9BACT</name>
<dbReference type="HAMAP" id="MF_00161">
    <property type="entry name" value="LspA"/>
    <property type="match status" value="1"/>
</dbReference>
<evidence type="ECO:0000313" key="14">
    <source>
        <dbReference type="Proteomes" id="UP000231019"/>
    </source>
</evidence>
<dbReference type="NCBIfam" id="TIGR00077">
    <property type="entry name" value="lspA"/>
    <property type="match status" value="1"/>
</dbReference>
<protein>
    <recommendedName>
        <fullName evidence="9">Lipoprotein signal peptidase</fullName>
        <ecNumber evidence="9">3.4.23.36</ecNumber>
    </recommendedName>
    <alternativeName>
        <fullName evidence="9">Prolipoprotein signal peptidase</fullName>
    </alternativeName>
    <alternativeName>
        <fullName evidence="9">Signal peptidase II</fullName>
        <shortName evidence="9">SPase II</shortName>
    </alternativeName>
</protein>
<dbReference type="UniPathway" id="UPA00665"/>
<feature type="active site" evidence="9">
    <location>
        <position position="120"/>
    </location>
</feature>
<evidence type="ECO:0000256" key="2">
    <source>
        <dbReference type="ARBA" id="ARBA00022475"/>
    </source>
</evidence>
<comment type="caution">
    <text evidence="9">Lacks conserved residue(s) required for the propagation of feature annotation.</text>
</comment>
<gene>
    <name evidence="9 13" type="primary">lspA</name>
    <name evidence="13" type="ORF">COW36_14660</name>
</gene>
<dbReference type="EC" id="3.4.23.36" evidence="9"/>
<keyword evidence="7 9" id="KW-1133">Transmembrane helix</keyword>
<evidence type="ECO:0000256" key="7">
    <source>
        <dbReference type="ARBA" id="ARBA00022989"/>
    </source>
</evidence>
<dbReference type="PANTHER" id="PTHR33695:SF1">
    <property type="entry name" value="LIPOPROTEIN SIGNAL PEPTIDASE"/>
    <property type="match status" value="1"/>
</dbReference>
<evidence type="ECO:0000256" key="1">
    <source>
        <dbReference type="ARBA" id="ARBA00006139"/>
    </source>
</evidence>
<dbReference type="PROSITE" id="PS00855">
    <property type="entry name" value="SPASE_II"/>
    <property type="match status" value="1"/>
</dbReference>
<evidence type="ECO:0000256" key="3">
    <source>
        <dbReference type="ARBA" id="ARBA00022670"/>
    </source>
</evidence>
<dbReference type="GO" id="GO:0005886">
    <property type="term" value="C:plasma membrane"/>
    <property type="evidence" value="ECO:0007669"/>
    <property type="project" value="UniProtKB-SubCell"/>
</dbReference>
<dbReference type="EMBL" id="PFFQ01000041">
    <property type="protein sequence ID" value="PIW15956.1"/>
    <property type="molecule type" value="Genomic_DNA"/>
</dbReference>